<feature type="compositionally biased region" description="Low complexity" evidence="1">
    <location>
        <begin position="149"/>
        <end position="163"/>
    </location>
</feature>
<feature type="compositionally biased region" description="Basic and acidic residues" evidence="1">
    <location>
        <begin position="134"/>
        <end position="148"/>
    </location>
</feature>
<evidence type="ECO:0000313" key="3">
    <source>
        <dbReference type="Proteomes" id="UP000748531"/>
    </source>
</evidence>
<reference evidence="2" key="1">
    <citation type="submission" date="2019-05" db="EMBL/GenBank/DDBJ databases">
        <title>Annotation for the trematode Paragonimus heterotremus.</title>
        <authorList>
            <person name="Choi Y.-J."/>
        </authorList>
    </citation>
    <scope>NUCLEOTIDE SEQUENCE</scope>
    <source>
        <strain evidence="2">LC</strain>
    </source>
</reference>
<feature type="compositionally biased region" description="Basic and acidic residues" evidence="1">
    <location>
        <begin position="19"/>
        <end position="30"/>
    </location>
</feature>
<feature type="compositionally biased region" description="Basic and acidic residues" evidence="1">
    <location>
        <begin position="175"/>
        <end position="184"/>
    </location>
</feature>
<feature type="region of interest" description="Disordered" evidence="1">
    <location>
        <begin position="1"/>
        <end position="99"/>
    </location>
</feature>
<dbReference type="PANTHER" id="PTHR22055">
    <property type="entry name" value="28 KDA HEAT- AND ACID-STABLE PHOSPHOPROTEIN PDGF-ASSOCIATED PROTEIN"/>
    <property type="match status" value="1"/>
</dbReference>
<feature type="compositionally biased region" description="Basic residues" evidence="1">
    <location>
        <begin position="1"/>
        <end position="11"/>
    </location>
</feature>
<name>A0A8J4TH63_9TREM</name>
<evidence type="ECO:0000313" key="2">
    <source>
        <dbReference type="EMBL" id="KAF5401266.1"/>
    </source>
</evidence>
<feature type="region of interest" description="Disordered" evidence="1">
    <location>
        <begin position="134"/>
        <end position="193"/>
    </location>
</feature>
<protein>
    <submittedName>
        <fullName evidence="2">Heat-and acid-stable phosphoprotein</fullName>
    </submittedName>
</protein>
<organism evidence="2 3">
    <name type="scientific">Paragonimus heterotremus</name>
    <dbReference type="NCBI Taxonomy" id="100268"/>
    <lineage>
        <taxon>Eukaryota</taxon>
        <taxon>Metazoa</taxon>
        <taxon>Spiralia</taxon>
        <taxon>Lophotrochozoa</taxon>
        <taxon>Platyhelminthes</taxon>
        <taxon>Trematoda</taxon>
        <taxon>Digenea</taxon>
        <taxon>Plagiorchiida</taxon>
        <taxon>Troglotremata</taxon>
        <taxon>Troglotrematidae</taxon>
        <taxon>Paragonimus</taxon>
    </lineage>
</organism>
<dbReference type="AlphaFoldDB" id="A0A8J4TH63"/>
<sequence length="193" mass="21037">MRGKRSHKGKTRFFTAPEELDRQVGRKVEDDTLQQDDLGPSTSNKAAAESPQTSDTSGDDDEGTDEVHHKGMSHLIEVCNPNQGAAVTDDGPSRKEMEAAARAVTDPLKLKSEVELASDLARLALVRKEREQAALKREQEKQARDAAREAAAQRAQAKLQALRQKGKPGQHKRATAKEPTKKTTDAVIAADAH</sequence>
<dbReference type="EMBL" id="LUCH01002587">
    <property type="protein sequence ID" value="KAF5401266.1"/>
    <property type="molecule type" value="Genomic_DNA"/>
</dbReference>
<gene>
    <name evidence="2" type="ORF">PHET_05606</name>
</gene>
<comment type="caution">
    <text evidence="2">The sequence shown here is derived from an EMBL/GenBank/DDBJ whole genome shotgun (WGS) entry which is preliminary data.</text>
</comment>
<keyword evidence="3" id="KW-1185">Reference proteome</keyword>
<dbReference type="InterPro" id="IPR039876">
    <property type="entry name" value="HAP28"/>
</dbReference>
<feature type="compositionally biased region" description="Basic residues" evidence="1">
    <location>
        <begin position="164"/>
        <end position="174"/>
    </location>
</feature>
<dbReference type="OrthoDB" id="21120at2759"/>
<proteinExistence type="predicted"/>
<dbReference type="Proteomes" id="UP000748531">
    <property type="component" value="Unassembled WGS sequence"/>
</dbReference>
<accession>A0A8J4TH63</accession>
<evidence type="ECO:0000256" key="1">
    <source>
        <dbReference type="SAM" id="MobiDB-lite"/>
    </source>
</evidence>